<sequence length="1602" mass="175653">MNRTDNRVTPAEAPHTPGTPASGAELNLARERGLYSGAEHDACGVGFVAHIKGRKNHAIVQQGLKILENLDHRGAVGADPLMGDGAGILIQIPDEFYRAEFAAQGVTLPPLGDYGVGMIFLPKEIASRRACEQELERAIVAEGQVVIGWRDVPVNREMPMSPAVREKEPVIRQVFIGAGPDTLVPDALERKLYVIRRRASNAIRALNFTHGAEYYVPSMSCRTVIYKGLLLATQVGEYYLDLQDERVVSALALVHQRFSTNTFPEWPLAHPYRMVAHNGEINTVKGNFNWMRAREGIMQSPVLGDDLKKLYPISFEGESDTATFDNALELLTLAGYPMAHAAMMMIPEAWEQNEHLDPRRRAFYEYHASMMEPWDGPAAMVFTDGRQVGATLDRNGLRPARYVQTRDDLVILASESGVLPVPESKIVKKWRLQPGRMFLIDFEQGRIIEDDELKNQFASAKPYAQWVENTRFRLDDSEETGTVGQFRESLLDRQQAFGYTQEDLKFLMGPMALTGEEGIGSMGNDSPLAVLSGKNKPLFNYFRQLFAQVTNPPIDPIRESVVMSLVSFVGPRPNLLDINAVNPQLRLEVEQPILDFDDMARVRNIEEHTRGKFKAYDLDITYPAEWGARGVEAKLATINAWAVDAIESGHNVIVISDRRVDRERVAIPSLLALSSIHHHLVKAGLRMKVGLVVETGDAREVHHFAALAGYGAEAIHPYLALETLINLHTDVPGMPALNGIDAHKAIYNYIKAIGKGLSKIMSKMGVSTYMSYCGAQLFEAVGLKTDFVQKYFYGTPTQVGGIGIFEVAEEALRNHRAAFSDDPVLAQNLDAGGEYAWRVRGEEHMWTPDSIAKLQHSVRSGNYATFEEYARIINDQSKRHMTLRGLFEFRTDGVTPVPLEEVEAASEIVKRFATGAMSLGSISTEAHTTLAVAMNRIGGKSNTGEGGEDPARYEREMRGETIGEGHTLASILGESRVEVDYPLEPGDSLRSKIKQVASGRFGVTTNYLTSADQIQIKMAQGAKPGEGGQLPGGKVSEYIGFLRHSVPGVGLISPPPHHDIYSIEDLAQLIHDLKNVNPRADISVKLVSEVGVGTIAAGVAKAKADHIVIAGHDGGTGASPWSSIKHAGSPWELGLAETQQTLVLNRLRDRVRVQTDGQLKTGRDVVIAALLGADEFGFATAPLVAQGCIMMRKCHLNTCPVGVATQDPVLRARFQGKPEHVINFFFFIAEEVRAIMASLGIRSFDDLIGRADLLDTKKGIEHWKAQGLDFSRVFYRPEVPEEVGVRHLHTQDHGLSGALDLQLIEKCRPAFEKGEKVHFLQDVRNVNRTVGAMLSGELTRVRPEGLPDNTVFIQMEGTGGQSFGAFLAPGITLYLIGDANDYTGKGLSGGRVAVRPSIEFRGKAEENIIVGNTVLYGATSGEAFFRGVAGERFAVRLSGAEAVVEGTGDHGCEYMTGGTVVVLGQTGRNFAAGMSGGVAYVYDVDGSFAKRCNTSMVDLHPLLPEDQQLAQTEGALHFGDSDEAHLRRLLESHHKWTGSQRASELLDDWEATLKRFVKVFPKEYQRALRERAQAGTVQAADTTSMQTAQPGNPVAAQGTLTK</sequence>
<evidence type="ECO:0000256" key="4">
    <source>
        <dbReference type="ARBA" id="ARBA00022605"/>
    </source>
</evidence>
<dbReference type="Gene3D" id="3.60.20.10">
    <property type="entry name" value="Glutamine Phosphoribosylpyrophosphate, subunit 1, domain 1"/>
    <property type="match status" value="1"/>
</dbReference>
<keyword evidence="5" id="KW-0285">Flavoprotein</keyword>
<evidence type="ECO:0000256" key="11">
    <source>
        <dbReference type="ARBA" id="ARBA00023014"/>
    </source>
</evidence>
<reference evidence="18" key="1">
    <citation type="journal article" date="2019" name="Int. J. Syst. Evol. Microbiol.">
        <title>The Global Catalogue of Microorganisms (GCM) 10K type strain sequencing project: providing services to taxonomists for standard genome sequencing and annotation.</title>
        <authorList>
            <consortium name="The Broad Institute Genomics Platform"/>
            <consortium name="The Broad Institute Genome Sequencing Center for Infectious Disease"/>
            <person name="Wu L."/>
            <person name="Ma J."/>
        </authorList>
    </citation>
    <scope>NUCLEOTIDE SEQUENCE [LARGE SCALE GENOMIC DNA]</scope>
    <source>
        <strain evidence="18">JCM 31405</strain>
    </source>
</reference>
<dbReference type="Gene3D" id="2.160.20.60">
    <property type="entry name" value="Glutamate synthase, alpha subunit, C-terminal domain"/>
    <property type="match status" value="1"/>
</dbReference>
<comment type="cofactor">
    <cofactor evidence="1">
        <name>FMN</name>
        <dbReference type="ChEBI" id="CHEBI:58210"/>
    </cofactor>
</comment>
<keyword evidence="18" id="KW-1185">Reference proteome</keyword>
<dbReference type="CDD" id="cd00713">
    <property type="entry name" value="GltS"/>
    <property type="match status" value="1"/>
</dbReference>
<dbReference type="InterPro" id="IPR002932">
    <property type="entry name" value="Glu_synthdom"/>
</dbReference>
<dbReference type="InterPro" id="IPR013785">
    <property type="entry name" value="Aldolase_TIM"/>
</dbReference>
<dbReference type="CDD" id="cd00982">
    <property type="entry name" value="gltB_C"/>
    <property type="match status" value="1"/>
</dbReference>
<dbReference type="InterPro" id="IPR050711">
    <property type="entry name" value="ET-N_metabolism_enzyme"/>
</dbReference>
<comment type="similarity">
    <text evidence="3">Belongs to the glutamate synthase family.</text>
</comment>
<keyword evidence="9" id="KW-0560">Oxidoreductase</keyword>
<evidence type="ECO:0000256" key="5">
    <source>
        <dbReference type="ARBA" id="ARBA00022630"/>
    </source>
</evidence>
<evidence type="ECO:0000256" key="8">
    <source>
        <dbReference type="ARBA" id="ARBA00022962"/>
    </source>
</evidence>
<name>A0ABQ2SBC2_9DEIO</name>
<dbReference type="SUPFAM" id="SSF56235">
    <property type="entry name" value="N-terminal nucleophile aminohydrolases (Ntn hydrolases)"/>
    <property type="match status" value="1"/>
</dbReference>
<evidence type="ECO:0000256" key="6">
    <source>
        <dbReference type="ARBA" id="ARBA00022643"/>
    </source>
</evidence>
<dbReference type="Pfam" id="PF01645">
    <property type="entry name" value="Glu_synthase"/>
    <property type="match status" value="1"/>
</dbReference>
<evidence type="ECO:0000256" key="7">
    <source>
        <dbReference type="ARBA" id="ARBA00022723"/>
    </source>
</evidence>
<keyword evidence="13" id="KW-0003">3Fe-4S</keyword>
<dbReference type="InterPro" id="IPR017932">
    <property type="entry name" value="GATase_2_dom"/>
</dbReference>
<evidence type="ECO:0000259" key="16">
    <source>
        <dbReference type="PROSITE" id="PS51278"/>
    </source>
</evidence>
<proteinExistence type="inferred from homology"/>
<protein>
    <submittedName>
        <fullName evidence="17">Glutamate synthase</fullName>
    </submittedName>
</protein>
<keyword evidence="11" id="KW-0411">Iron-sulfur</keyword>
<dbReference type="Pfam" id="PF04898">
    <property type="entry name" value="Glu_syn_central"/>
    <property type="match status" value="1"/>
</dbReference>
<evidence type="ECO:0000256" key="14">
    <source>
        <dbReference type="ARBA" id="ARBA00029440"/>
    </source>
</evidence>
<keyword evidence="6" id="KW-0288">FMN</keyword>
<dbReference type="SUPFAM" id="SSF51395">
    <property type="entry name" value="FMN-linked oxidoreductases"/>
    <property type="match status" value="1"/>
</dbReference>
<dbReference type="Pfam" id="PF00310">
    <property type="entry name" value="GATase_2"/>
    <property type="match status" value="1"/>
</dbReference>
<feature type="compositionally biased region" description="Polar residues" evidence="15">
    <location>
        <begin position="1578"/>
        <end position="1590"/>
    </location>
</feature>
<evidence type="ECO:0000256" key="9">
    <source>
        <dbReference type="ARBA" id="ARBA00023002"/>
    </source>
</evidence>
<dbReference type="PANTHER" id="PTHR11938:SF133">
    <property type="entry name" value="GLUTAMATE SYNTHASE (NADH)"/>
    <property type="match status" value="1"/>
</dbReference>
<evidence type="ECO:0000256" key="10">
    <source>
        <dbReference type="ARBA" id="ARBA00023004"/>
    </source>
</evidence>
<evidence type="ECO:0000256" key="12">
    <source>
        <dbReference type="ARBA" id="ARBA00023164"/>
    </source>
</evidence>
<dbReference type="Pfam" id="PF01493">
    <property type="entry name" value="GXGXG"/>
    <property type="match status" value="1"/>
</dbReference>
<dbReference type="InterPro" id="IPR036485">
    <property type="entry name" value="Glu_synth_asu_C_sf"/>
</dbReference>
<dbReference type="EMBL" id="BMQN01000013">
    <property type="protein sequence ID" value="GGS04568.1"/>
    <property type="molecule type" value="Genomic_DNA"/>
</dbReference>
<dbReference type="InterPro" id="IPR006982">
    <property type="entry name" value="Glu_synth_centr_N"/>
</dbReference>
<dbReference type="Gene3D" id="3.20.20.70">
    <property type="entry name" value="Aldolase class I"/>
    <property type="match status" value="2"/>
</dbReference>
<evidence type="ECO:0000256" key="1">
    <source>
        <dbReference type="ARBA" id="ARBA00001917"/>
    </source>
</evidence>
<dbReference type="PROSITE" id="PS51278">
    <property type="entry name" value="GATASE_TYPE_2"/>
    <property type="match status" value="1"/>
</dbReference>
<keyword evidence="4" id="KW-0028">Amino-acid biosynthesis</keyword>
<feature type="domain" description="Glutamine amidotransferase type-2" evidence="16">
    <location>
        <begin position="43"/>
        <end position="443"/>
    </location>
</feature>
<comment type="pathway">
    <text evidence="14">Amino-acid biosynthesis.</text>
</comment>
<dbReference type="RefSeq" id="WP_189074367.1">
    <property type="nucleotide sequence ID" value="NZ_BMQN01000013.1"/>
</dbReference>
<dbReference type="SUPFAM" id="SSF69336">
    <property type="entry name" value="Alpha subunit of glutamate synthase, C-terminal domain"/>
    <property type="match status" value="1"/>
</dbReference>
<feature type="region of interest" description="Disordered" evidence="15">
    <location>
        <begin position="1578"/>
        <end position="1602"/>
    </location>
</feature>
<keyword evidence="8" id="KW-0315">Glutamine amidotransferase</keyword>
<dbReference type="CDD" id="cd02808">
    <property type="entry name" value="GltS_FMN"/>
    <property type="match status" value="1"/>
</dbReference>
<dbReference type="PANTHER" id="PTHR11938">
    <property type="entry name" value="FAD NADPH DEHYDROGENASE/OXIDOREDUCTASE"/>
    <property type="match status" value="1"/>
</dbReference>
<evidence type="ECO:0000313" key="17">
    <source>
        <dbReference type="EMBL" id="GGS04568.1"/>
    </source>
</evidence>
<keyword evidence="7" id="KW-0479">Metal-binding</keyword>
<evidence type="ECO:0000256" key="3">
    <source>
        <dbReference type="ARBA" id="ARBA00009716"/>
    </source>
</evidence>
<feature type="region of interest" description="Disordered" evidence="15">
    <location>
        <begin position="1"/>
        <end position="25"/>
    </location>
</feature>
<organism evidence="17 18">
    <name type="scientific">Deinococcus sedimenti</name>
    <dbReference type="NCBI Taxonomy" id="1867090"/>
    <lineage>
        <taxon>Bacteria</taxon>
        <taxon>Thermotogati</taxon>
        <taxon>Deinococcota</taxon>
        <taxon>Deinococci</taxon>
        <taxon>Deinococcales</taxon>
        <taxon>Deinococcaceae</taxon>
        <taxon>Deinococcus</taxon>
    </lineage>
</organism>
<accession>A0ABQ2SBC2</accession>
<evidence type="ECO:0000313" key="18">
    <source>
        <dbReference type="Proteomes" id="UP000644548"/>
    </source>
</evidence>
<comment type="cofactor">
    <cofactor evidence="2">
        <name>[3Fe-4S] cluster</name>
        <dbReference type="ChEBI" id="CHEBI:21137"/>
    </cofactor>
</comment>
<dbReference type="InterPro" id="IPR002489">
    <property type="entry name" value="Glu_synth_asu_C"/>
</dbReference>
<keyword evidence="10" id="KW-0408">Iron</keyword>
<keyword evidence="12" id="KW-0314">Glutamate biosynthesis</keyword>
<dbReference type="Proteomes" id="UP000644548">
    <property type="component" value="Unassembled WGS sequence"/>
</dbReference>
<dbReference type="InterPro" id="IPR029055">
    <property type="entry name" value="Ntn_hydrolases_N"/>
</dbReference>
<comment type="caution">
    <text evidence="17">The sequence shown here is derived from an EMBL/GenBank/DDBJ whole genome shotgun (WGS) entry which is preliminary data.</text>
</comment>
<evidence type="ECO:0000256" key="2">
    <source>
        <dbReference type="ARBA" id="ARBA00001927"/>
    </source>
</evidence>
<gene>
    <name evidence="17" type="ORF">GCM10008960_34010</name>
</gene>
<evidence type="ECO:0000256" key="15">
    <source>
        <dbReference type="SAM" id="MobiDB-lite"/>
    </source>
</evidence>
<evidence type="ECO:0000256" key="13">
    <source>
        <dbReference type="ARBA" id="ARBA00023291"/>
    </source>
</evidence>